<dbReference type="Pfam" id="PF02517">
    <property type="entry name" value="Rce1-like"/>
    <property type="match status" value="1"/>
</dbReference>
<feature type="transmembrane region" description="Helical" evidence="2">
    <location>
        <begin position="44"/>
        <end position="66"/>
    </location>
</feature>
<evidence type="ECO:0000313" key="4">
    <source>
        <dbReference type="EMBL" id="CAK8054393.1"/>
    </source>
</evidence>
<gene>
    <name evidence="4" type="ORF">R54876_GBNLAHCA_00960</name>
</gene>
<dbReference type="RefSeq" id="WP_349641945.1">
    <property type="nucleotide sequence ID" value="NZ_CAWVOH010000002.1"/>
</dbReference>
<dbReference type="InterPro" id="IPR003675">
    <property type="entry name" value="Rce1/LyrA-like_dom"/>
</dbReference>
<feature type="transmembrane region" description="Helical" evidence="2">
    <location>
        <begin position="119"/>
        <end position="136"/>
    </location>
</feature>
<sequence>MNSKLLKKLFVPIWLIPLIIGPIFFLGIINMLPLSFKGIFPGSMMIGIFLELVVVVLLVIPLQLWDHSYFEKPDMSKVAVAAIGFCGMIVAYVLISYLLPSTSSNNQAALDSYMKGMSSLDLIIFNLSISLLAPALEETIFRGYYVWALRPWGKIAQFVIPTIMFAYMHNPTRLVDWLTYGSLATGLTLVRLITGKVQYSLGVHIAWNTFPTLMQVVGQLMRYLAHLV</sequence>
<keyword evidence="2" id="KW-0812">Transmembrane</keyword>
<evidence type="ECO:0000313" key="5">
    <source>
        <dbReference type="Proteomes" id="UP001314241"/>
    </source>
</evidence>
<evidence type="ECO:0000256" key="1">
    <source>
        <dbReference type="ARBA" id="ARBA00009067"/>
    </source>
</evidence>
<dbReference type="GO" id="GO:0006508">
    <property type="term" value="P:proteolysis"/>
    <property type="evidence" value="ECO:0007669"/>
    <property type="project" value="UniProtKB-KW"/>
</dbReference>
<protein>
    <submittedName>
        <fullName evidence="4">CAAX protease family (YdiL)</fullName>
    </submittedName>
</protein>
<feature type="domain" description="CAAX prenyl protease 2/Lysostaphin resistance protein A-like" evidence="3">
    <location>
        <begin position="122"/>
        <end position="210"/>
    </location>
</feature>
<dbReference type="EMBL" id="CAWVOH010000002">
    <property type="protein sequence ID" value="CAK8054393.1"/>
    <property type="molecule type" value="Genomic_DNA"/>
</dbReference>
<dbReference type="Proteomes" id="UP001314241">
    <property type="component" value="Unassembled WGS sequence"/>
</dbReference>
<feature type="transmembrane region" description="Helical" evidence="2">
    <location>
        <begin position="9"/>
        <end position="32"/>
    </location>
</feature>
<proteinExistence type="inferred from homology"/>
<evidence type="ECO:0000256" key="2">
    <source>
        <dbReference type="SAM" id="Phobius"/>
    </source>
</evidence>
<keyword evidence="2" id="KW-0472">Membrane</keyword>
<keyword evidence="2" id="KW-1133">Transmembrane helix</keyword>
<reference evidence="4 5" key="1">
    <citation type="submission" date="2024-01" db="EMBL/GenBank/DDBJ databases">
        <authorList>
            <person name="Botero Cardona J."/>
        </authorList>
    </citation>
    <scope>NUCLEOTIDE SEQUENCE [LARGE SCALE GENOMIC DNA]</scope>
    <source>
        <strain evidence="4 5">LMG 33000</strain>
    </source>
</reference>
<feature type="transmembrane region" description="Helical" evidence="2">
    <location>
        <begin position="78"/>
        <end position="99"/>
    </location>
</feature>
<keyword evidence="5" id="KW-1185">Reference proteome</keyword>
<accession>A0ABM9N5C9</accession>
<keyword evidence="4" id="KW-0378">Hydrolase</keyword>
<comment type="similarity">
    <text evidence="1">Belongs to the UPF0177 family.</text>
</comment>
<evidence type="ECO:0000259" key="3">
    <source>
        <dbReference type="Pfam" id="PF02517"/>
    </source>
</evidence>
<feature type="transmembrane region" description="Helical" evidence="2">
    <location>
        <begin position="174"/>
        <end position="193"/>
    </location>
</feature>
<dbReference type="GO" id="GO:0008233">
    <property type="term" value="F:peptidase activity"/>
    <property type="evidence" value="ECO:0007669"/>
    <property type="project" value="UniProtKB-KW"/>
</dbReference>
<name>A0ABM9N5C9_9LACO</name>
<organism evidence="4 5">
    <name type="scientific">Eupransor demetentiae</name>
    <dbReference type="NCBI Taxonomy" id="3109584"/>
    <lineage>
        <taxon>Bacteria</taxon>
        <taxon>Bacillati</taxon>
        <taxon>Bacillota</taxon>
        <taxon>Bacilli</taxon>
        <taxon>Lactobacillales</taxon>
        <taxon>Lactobacillaceae</taxon>
        <taxon>Eupransor</taxon>
    </lineage>
</organism>
<keyword evidence="4" id="KW-0645">Protease</keyword>
<comment type="caution">
    <text evidence="4">The sequence shown here is derived from an EMBL/GenBank/DDBJ whole genome shotgun (WGS) entry which is preliminary data.</text>
</comment>